<evidence type="ECO:0000256" key="1">
    <source>
        <dbReference type="ARBA" id="ARBA00001974"/>
    </source>
</evidence>
<proteinExistence type="inferred from homology"/>
<feature type="domain" description="Amine oxidase" evidence="4">
    <location>
        <begin position="15"/>
        <end position="436"/>
    </location>
</feature>
<keyword evidence="6" id="KW-1185">Reference proteome</keyword>
<comment type="similarity">
    <text evidence="2">Belongs to the flavin monoamine oxidase family.</text>
</comment>
<dbReference type="Gene3D" id="3.50.50.60">
    <property type="entry name" value="FAD/NAD(P)-binding domain"/>
    <property type="match status" value="1"/>
</dbReference>
<dbReference type="EMBL" id="PXVD01000006">
    <property type="protein sequence ID" value="MDJ1370704.1"/>
    <property type="molecule type" value="Genomic_DNA"/>
</dbReference>
<dbReference type="InterPro" id="IPR002937">
    <property type="entry name" value="Amino_oxidase"/>
</dbReference>
<accession>A0ABT7C6A5</accession>
<evidence type="ECO:0000313" key="6">
    <source>
        <dbReference type="Proteomes" id="UP001170379"/>
    </source>
</evidence>
<reference evidence="5" key="2">
    <citation type="journal article" date="2022" name="Sci. Rep.">
        <title>In silico prediction of the enzymes involved in the degradation of the herbicide molinate by Gulosibacter molinativorax ON4T.</title>
        <authorList>
            <person name="Lopes A.R."/>
            <person name="Bunin E."/>
            <person name="Viana A.T."/>
            <person name="Froufe H."/>
            <person name="Munoz-Merida A."/>
            <person name="Pinho D."/>
            <person name="Figueiredo J."/>
            <person name="Barroso C."/>
            <person name="Vaz-Moreira I."/>
            <person name="Bellanger X."/>
            <person name="Egas C."/>
            <person name="Nunes O.C."/>
        </authorList>
    </citation>
    <scope>NUCLEOTIDE SEQUENCE</scope>
    <source>
        <strain evidence="5">ON4</strain>
    </source>
</reference>
<evidence type="ECO:0000313" key="5">
    <source>
        <dbReference type="EMBL" id="MDJ1370704.1"/>
    </source>
</evidence>
<dbReference type="InterPro" id="IPR036188">
    <property type="entry name" value="FAD/NAD-bd_sf"/>
</dbReference>
<dbReference type="PANTHER" id="PTHR43563">
    <property type="entry name" value="AMINE OXIDASE"/>
    <property type="match status" value="1"/>
</dbReference>
<dbReference type="Pfam" id="PF01593">
    <property type="entry name" value="Amino_oxidase"/>
    <property type="match status" value="1"/>
</dbReference>
<keyword evidence="3" id="KW-0560">Oxidoreductase</keyword>
<evidence type="ECO:0000256" key="3">
    <source>
        <dbReference type="ARBA" id="ARBA00023002"/>
    </source>
</evidence>
<dbReference type="Proteomes" id="UP001170379">
    <property type="component" value="Unassembled WGS sequence"/>
</dbReference>
<reference evidence="5" key="1">
    <citation type="submission" date="2018-03" db="EMBL/GenBank/DDBJ databases">
        <authorList>
            <person name="Nunes O.C."/>
            <person name="Lopes A.R."/>
            <person name="Froufe H."/>
            <person name="Munoz-Merida A."/>
            <person name="Barroso C."/>
            <person name="Egas C."/>
        </authorList>
    </citation>
    <scope>NUCLEOTIDE SEQUENCE</scope>
    <source>
        <strain evidence="5">ON4</strain>
    </source>
</reference>
<dbReference type="PANTHER" id="PTHR43563:SF1">
    <property type="entry name" value="AMINE OXIDASE [FLAVIN-CONTAINING] B"/>
    <property type="match status" value="1"/>
</dbReference>
<comment type="caution">
    <text evidence="5">The sequence shown here is derived from an EMBL/GenBank/DDBJ whole genome shotgun (WGS) entry which is preliminary data.</text>
</comment>
<dbReference type="RefSeq" id="WP_026936575.1">
    <property type="nucleotide sequence ID" value="NZ_CP028426.1"/>
</dbReference>
<dbReference type="PRINTS" id="PR00757">
    <property type="entry name" value="AMINEOXDASEF"/>
</dbReference>
<organism evidence="5 6">
    <name type="scientific">Gulosibacter molinativorax</name>
    <dbReference type="NCBI Taxonomy" id="256821"/>
    <lineage>
        <taxon>Bacteria</taxon>
        <taxon>Bacillati</taxon>
        <taxon>Actinomycetota</taxon>
        <taxon>Actinomycetes</taxon>
        <taxon>Micrococcales</taxon>
        <taxon>Microbacteriaceae</taxon>
        <taxon>Gulosibacter</taxon>
    </lineage>
</organism>
<dbReference type="InterPro" id="IPR050703">
    <property type="entry name" value="Flavin_MAO"/>
</dbReference>
<evidence type="ECO:0000259" key="4">
    <source>
        <dbReference type="Pfam" id="PF01593"/>
    </source>
</evidence>
<sequence>MAKKSTDVVVVGAGFAGLTAARELERAGLDVIVWESRDRVGGRVWTDHRLGHDLEIGGTWVHWSQPHTWAELSRYGITIDPSPKAETVYWLDQDDQVHVSEAAEFSASIGPAQAGVVHDSRDVFPRPDSPSANTRSVVFSDADNMTIRDRFDELAESLSPEEQGPWLASQAIWASHINGKLEDVALTAGLRWSAATGGGWQTLHEASSSYRVTGGMTSFIGNFERDLRAPVELNTRATRITSVGSDAVEVESAEGRIVEASAVIVTVPFAALDQIKFTPDLPADVQSLGSDALGNNGFKLWISVRGKVAPFSAYASAEHPIIMVKTEFIGEYESVLVGFGADHTQFDATSLDDARAMLARWRPDLEVTGVTTHDWMADEDSRTTWQLLRPGRLKHLTGAQATAGPIRFASSDNANLWPGFVDGAIERGLATAREIIQSRER</sequence>
<evidence type="ECO:0000256" key="2">
    <source>
        <dbReference type="ARBA" id="ARBA00005995"/>
    </source>
</evidence>
<name>A0ABT7C6A5_9MICO</name>
<gene>
    <name evidence="5" type="ORF">C7K25_04885</name>
</gene>
<comment type="cofactor">
    <cofactor evidence="1">
        <name>FAD</name>
        <dbReference type="ChEBI" id="CHEBI:57692"/>
    </cofactor>
</comment>
<protein>
    <submittedName>
        <fullName evidence="5">FAD-dependent oxidoreductase</fullName>
    </submittedName>
</protein>
<dbReference type="InterPro" id="IPR001613">
    <property type="entry name" value="Flavin_amine_oxidase"/>
</dbReference>
<dbReference type="SUPFAM" id="SSF51905">
    <property type="entry name" value="FAD/NAD(P)-binding domain"/>
    <property type="match status" value="1"/>
</dbReference>